<dbReference type="Proteomes" id="UP000001307">
    <property type="component" value="Unassembled WGS sequence"/>
</dbReference>
<proteinExistence type="predicted"/>
<dbReference type="InterPro" id="IPR036412">
    <property type="entry name" value="HAD-like_sf"/>
</dbReference>
<dbReference type="AlphaFoldDB" id="E4XZR2"/>
<dbReference type="InterPro" id="IPR006357">
    <property type="entry name" value="HAD-SF_hydro_IIA"/>
</dbReference>
<gene>
    <name evidence="1" type="ORF">GSOID_T00012016001</name>
</gene>
<dbReference type="GO" id="GO:0016791">
    <property type="term" value="F:phosphatase activity"/>
    <property type="evidence" value="ECO:0007669"/>
    <property type="project" value="TreeGrafter"/>
</dbReference>
<sequence>MVSLSQIETVVFDCDGVLWKGATVLPGAIETVSELRRRGLTEYSAKLKILGFRACDEEVICPSFLAQKYFQKNLQPCKKVYLIGPKCLKDELEAINVSVLSDDRNFRLKDFDELEKIDIDKDVSHVLVSFDRDITLDKIVRAAEYVKNGATCFATNLDSVLHLKEKVQLAIFKFAEKIDAQYINRIIKYSLHIRN</sequence>
<protein>
    <submittedName>
        <fullName evidence="1">Uncharacterized protein</fullName>
    </submittedName>
</protein>
<dbReference type="Gene3D" id="3.40.50.1000">
    <property type="entry name" value="HAD superfamily/HAD-like"/>
    <property type="match status" value="1"/>
</dbReference>
<dbReference type="SUPFAM" id="SSF56784">
    <property type="entry name" value="HAD-like"/>
    <property type="match status" value="1"/>
</dbReference>
<dbReference type="Pfam" id="PF13344">
    <property type="entry name" value="Hydrolase_6"/>
    <property type="match status" value="1"/>
</dbReference>
<dbReference type="GO" id="GO:0005737">
    <property type="term" value="C:cytoplasm"/>
    <property type="evidence" value="ECO:0007669"/>
    <property type="project" value="TreeGrafter"/>
</dbReference>
<reference evidence="1" key="1">
    <citation type="journal article" date="2010" name="Science">
        <title>Plasticity of animal genome architecture unmasked by rapid evolution of a pelagic tunicate.</title>
        <authorList>
            <person name="Denoeud F."/>
            <person name="Henriet S."/>
            <person name="Mungpakdee S."/>
            <person name="Aury J.M."/>
            <person name="Da Silva C."/>
            <person name="Brinkmann H."/>
            <person name="Mikhaleva J."/>
            <person name="Olsen L.C."/>
            <person name="Jubin C."/>
            <person name="Canestro C."/>
            <person name="Bouquet J.M."/>
            <person name="Danks G."/>
            <person name="Poulain J."/>
            <person name="Campsteijn C."/>
            <person name="Adamski M."/>
            <person name="Cross I."/>
            <person name="Yadetie F."/>
            <person name="Muffato M."/>
            <person name="Louis A."/>
            <person name="Butcher S."/>
            <person name="Tsagkogeorga G."/>
            <person name="Konrad A."/>
            <person name="Singh S."/>
            <person name="Jensen M.F."/>
            <person name="Cong E.H."/>
            <person name="Eikeseth-Otteraa H."/>
            <person name="Noel B."/>
            <person name="Anthouard V."/>
            <person name="Porcel B.M."/>
            <person name="Kachouri-Lafond R."/>
            <person name="Nishino A."/>
            <person name="Ugolini M."/>
            <person name="Chourrout P."/>
            <person name="Nishida H."/>
            <person name="Aasland R."/>
            <person name="Huzurbazar S."/>
            <person name="Westhof E."/>
            <person name="Delsuc F."/>
            <person name="Lehrach H."/>
            <person name="Reinhardt R."/>
            <person name="Weissenbach J."/>
            <person name="Roy S.W."/>
            <person name="Artiguenave F."/>
            <person name="Postlethwait J.H."/>
            <person name="Manak J.R."/>
            <person name="Thompson E.M."/>
            <person name="Jaillon O."/>
            <person name="Du Pasquier L."/>
            <person name="Boudinot P."/>
            <person name="Liberles D.A."/>
            <person name="Volff J.N."/>
            <person name="Philippe H."/>
            <person name="Lenhard B."/>
            <person name="Roest Crollius H."/>
            <person name="Wincker P."/>
            <person name="Chourrout D."/>
        </authorList>
    </citation>
    <scope>NUCLEOTIDE SEQUENCE [LARGE SCALE GENOMIC DNA]</scope>
</reference>
<name>E4XZR2_OIKDI</name>
<dbReference type="PANTHER" id="PTHR19288">
    <property type="entry name" value="4-NITROPHENYLPHOSPHATASE-RELATED"/>
    <property type="match status" value="1"/>
</dbReference>
<keyword evidence="2" id="KW-1185">Reference proteome</keyword>
<accession>E4XZR2</accession>
<dbReference type="PANTHER" id="PTHR19288:SF93">
    <property type="entry name" value="FI11325P-RELATED"/>
    <property type="match status" value="1"/>
</dbReference>
<evidence type="ECO:0000313" key="2">
    <source>
        <dbReference type="Proteomes" id="UP000001307"/>
    </source>
</evidence>
<dbReference type="EMBL" id="FN653426">
    <property type="protein sequence ID" value="CBY15124.1"/>
    <property type="molecule type" value="Genomic_DNA"/>
</dbReference>
<evidence type="ECO:0000313" key="1">
    <source>
        <dbReference type="EMBL" id="CBY15124.1"/>
    </source>
</evidence>
<dbReference type="InterPro" id="IPR023214">
    <property type="entry name" value="HAD_sf"/>
</dbReference>
<organism evidence="1">
    <name type="scientific">Oikopleura dioica</name>
    <name type="common">Tunicate</name>
    <dbReference type="NCBI Taxonomy" id="34765"/>
    <lineage>
        <taxon>Eukaryota</taxon>
        <taxon>Metazoa</taxon>
        <taxon>Chordata</taxon>
        <taxon>Tunicata</taxon>
        <taxon>Appendicularia</taxon>
        <taxon>Copelata</taxon>
        <taxon>Oikopleuridae</taxon>
        <taxon>Oikopleura</taxon>
    </lineage>
</organism>
<dbReference type="OrthoDB" id="413953at2759"/>
<dbReference type="InParanoid" id="E4XZR2"/>
<dbReference type="FunCoup" id="E4XZR2">
    <property type="interactions" value="17"/>
</dbReference>